<proteinExistence type="predicted"/>
<gene>
    <name evidence="4" type="ordered locus">Fnod_0829</name>
</gene>
<dbReference type="AlphaFoldDB" id="A7HL99"/>
<dbReference type="Proteomes" id="UP000002415">
    <property type="component" value="Chromosome"/>
</dbReference>
<dbReference type="PANTHER" id="PTHR41259:SF1">
    <property type="entry name" value="DOUBLE-STRAND BREAK REPAIR RAD50 ATPASE, PUTATIVE-RELATED"/>
    <property type="match status" value="1"/>
</dbReference>
<feature type="transmembrane region" description="Helical" evidence="2">
    <location>
        <begin position="376"/>
        <end position="394"/>
    </location>
</feature>
<dbReference type="Gene3D" id="3.40.50.300">
    <property type="entry name" value="P-loop containing nucleotide triphosphate hydrolases"/>
    <property type="match status" value="2"/>
</dbReference>
<feature type="coiled-coil region" evidence="1">
    <location>
        <begin position="146"/>
        <end position="278"/>
    </location>
</feature>
<evidence type="ECO:0000313" key="5">
    <source>
        <dbReference type="Proteomes" id="UP000002415"/>
    </source>
</evidence>
<dbReference type="STRING" id="381764.Fnod_0829"/>
<keyword evidence="2" id="KW-0812">Transmembrane</keyword>
<evidence type="ECO:0000259" key="3">
    <source>
        <dbReference type="Pfam" id="PF13476"/>
    </source>
</evidence>
<dbReference type="EMBL" id="CP000771">
    <property type="protein sequence ID" value="ABS60682.1"/>
    <property type="molecule type" value="Genomic_DNA"/>
</dbReference>
<organism evidence="4 5">
    <name type="scientific">Fervidobacterium nodosum (strain ATCC 35602 / DSM 5306 / Rt17-B1)</name>
    <dbReference type="NCBI Taxonomy" id="381764"/>
    <lineage>
        <taxon>Bacteria</taxon>
        <taxon>Thermotogati</taxon>
        <taxon>Thermotogota</taxon>
        <taxon>Thermotogae</taxon>
        <taxon>Thermotogales</taxon>
        <taxon>Fervidobacteriaceae</taxon>
        <taxon>Fervidobacterium</taxon>
    </lineage>
</organism>
<dbReference type="PANTHER" id="PTHR41259">
    <property type="entry name" value="DOUBLE-STRAND BREAK REPAIR RAD50 ATPASE, PUTATIVE-RELATED"/>
    <property type="match status" value="1"/>
</dbReference>
<dbReference type="RefSeq" id="WP_011993998.1">
    <property type="nucleotide sequence ID" value="NC_009718.1"/>
</dbReference>
<keyword evidence="2" id="KW-0472">Membrane</keyword>
<feature type="transmembrane region" description="Helical" evidence="2">
    <location>
        <begin position="400"/>
        <end position="417"/>
    </location>
</feature>
<name>A7HL99_FERNB</name>
<evidence type="ECO:0000256" key="2">
    <source>
        <dbReference type="SAM" id="Phobius"/>
    </source>
</evidence>
<protein>
    <recommendedName>
        <fullName evidence="3">Rad50/SbcC-type AAA domain-containing protein</fullName>
    </recommendedName>
</protein>
<feature type="coiled-coil region" evidence="1">
    <location>
        <begin position="515"/>
        <end position="549"/>
    </location>
</feature>
<evidence type="ECO:0000256" key="1">
    <source>
        <dbReference type="SAM" id="Coils"/>
    </source>
</evidence>
<dbReference type="eggNOG" id="COG1196">
    <property type="taxonomic scope" value="Bacteria"/>
</dbReference>
<dbReference type="SUPFAM" id="SSF52540">
    <property type="entry name" value="P-loop containing nucleoside triphosphate hydrolases"/>
    <property type="match status" value="1"/>
</dbReference>
<keyword evidence="1" id="KW-0175">Coiled coil</keyword>
<dbReference type="GO" id="GO:0016887">
    <property type="term" value="F:ATP hydrolysis activity"/>
    <property type="evidence" value="ECO:0007669"/>
    <property type="project" value="InterPro"/>
</dbReference>
<keyword evidence="2" id="KW-1133">Transmembrane helix</keyword>
<dbReference type="InterPro" id="IPR038729">
    <property type="entry name" value="Rad50/SbcC_AAA"/>
</dbReference>
<sequence length="817" mass="95195">MFLKKAKINGFGKLIDRQFNFTPGMNIVFGPNESGKTTLARFILYTLSNPSNEALKYKPWNGEEFGGFLETSDGTFIFGESSEEKQDKNFLESIAFLMEDDELESLKIDKSIIESSLKKKSEKTEMGRIIKGVMKGLEEFQIDKCVNKISSDLNGVKEEIEKLKSIIVVRNKLYLKKNDISKRLEKARDELENLQVELENLRKKKKEELKNEITKVQMKIDEIKSKLSKLSWVERIDQNVVFEIYGLIKKIDNVKEEIDKLEEEEKSLVEIINTKDNEINSKLKLLGATSEKDLESISLRLKHLSLLSKMYGEGISQTEEEEPLWHIFIQDPSIIERAEDEEQKYQEIKNAIEKEKIDIQNQIEKLEGSAKYSKDLSILSGIAGVVLLALGLLFNKIALFMYLPSVLFLGFAVLLLLKSRNNISKLSVLQEKLVELMMHQTEQPQVWKLLSQYGVKNIRDLRKKYSEFLEWKAANVEKQKKIIELKEIEQEIIKELSKFNVNGYAQMVVSAVENLQRTFNEVQELIYEKETLERKLTQVRGEYVSKQKELNLLHNHLEESLKTNGVSKQDIENYRTDFENYLKLKSELSDNITTLKDLENSLENEDLDREIHSCKLSVENQIKIINELEQMYQDICKKIEENSVNKELLSELLVKKDELEFKLSLINLIGSYIPRLFEHLKDSYSKFVESYYKNFSDEFIKFFNYVSGQTKNFFVTPELSVKILVEGDLKDPSEYLSGSTKDLLIFGIKNALYKSFYDGNIPLVIDNTLIRFDDERLKRICEYLKEESNYRQIILLTSDKRIIKHFHKNTNVLYLEG</sequence>
<feature type="coiled-coil region" evidence="1">
    <location>
        <begin position="335"/>
        <end position="369"/>
    </location>
</feature>
<dbReference type="HOGENOM" id="CLU_367577_0_0_0"/>
<dbReference type="InterPro" id="IPR027417">
    <property type="entry name" value="P-loop_NTPase"/>
</dbReference>
<dbReference type="OrthoDB" id="9764467at2"/>
<dbReference type="GO" id="GO:0006302">
    <property type="term" value="P:double-strand break repair"/>
    <property type="evidence" value="ECO:0007669"/>
    <property type="project" value="InterPro"/>
</dbReference>
<reference evidence="4 5" key="1">
    <citation type="submission" date="2007-07" db="EMBL/GenBank/DDBJ databases">
        <title>Complete sequence of Fervidobacterium nodosum Rt17-B1.</title>
        <authorList>
            <consortium name="US DOE Joint Genome Institute"/>
            <person name="Copeland A."/>
            <person name="Lucas S."/>
            <person name="Lapidus A."/>
            <person name="Barry K."/>
            <person name="Glavina del Rio T."/>
            <person name="Dalin E."/>
            <person name="Tice H."/>
            <person name="Pitluck S."/>
            <person name="Saunders E."/>
            <person name="Brettin T."/>
            <person name="Bruce D."/>
            <person name="Detter J.C."/>
            <person name="Han C."/>
            <person name="Schmutz J."/>
            <person name="Larimer F."/>
            <person name="Land M."/>
            <person name="Hauser L."/>
            <person name="Kyrpides N."/>
            <person name="Mikhailova N."/>
            <person name="Nelson K."/>
            <person name="Gogarten J.P."/>
            <person name="Noll K."/>
            <person name="Richardson P."/>
        </authorList>
    </citation>
    <scope>NUCLEOTIDE SEQUENCE [LARGE SCALE GENOMIC DNA]</scope>
    <source>
        <strain evidence="5">ATCC 35602 / DSM 5306 / Rt17-B1</strain>
    </source>
</reference>
<feature type="domain" description="Rad50/SbcC-type AAA" evidence="3">
    <location>
        <begin position="7"/>
        <end position="227"/>
    </location>
</feature>
<accession>A7HL99</accession>
<dbReference type="KEGG" id="fno:Fnod_0829"/>
<dbReference type="Pfam" id="PF13476">
    <property type="entry name" value="AAA_23"/>
    <property type="match status" value="1"/>
</dbReference>
<evidence type="ECO:0000313" key="4">
    <source>
        <dbReference type="EMBL" id="ABS60682.1"/>
    </source>
</evidence>
<keyword evidence="5" id="KW-1185">Reference proteome</keyword>
<reference evidence="4 5" key="2">
    <citation type="journal article" date="2009" name="Proc. Natl. Acad. Sci. U.S.A.">
        <title>On the chimeric nature, thermophilic origin, and phylogenetic placement of the Thermotogales.</title>
        <authorList>
            <person name="Zhaxybayeva O."/>
            <person name="Swithers K.S."/>
            <person name="Lapierre P."/>
            <person name="Fournier G.P."/>
            <person name="Bickhart D.M."/>
            <person name="DeBoy R.T."/>
            <person name="Nelson K.E."/>
            <person name="Nesbo C.L."/>
            <person name="Doolittle W.F."/>
            <person name="Gogarten J.P."/>
            <person name="Noll K.M."/>
        </authorList>
    </citation>
    <scope>NUCLEOTIDE SEQUENCE [LARGE SCALE GENOMIC DNA]</scope>
    <source>
        <strain evidence="5">ATCC 35602 / DSM 5306 / Rt17-B1</strain>
    </source>
</reference>